<name>A0A8H3ZRN8_9PEZI</name>
<dbReference type="OrthoDB" id="10254221at2759"/>
<dbReference type="AlphaFoldDB" id="A0A8H3ZRN8"/>
<keyword evidence="2" id="KW-1133">Transmembrane helix</keyword>
<accession>A0A8H3ZRN8</accession>
<dbReference type="GO" id="GO:0004497">
    <property type="term" value="F:monooxygenase activity"/>
    <property type="evidence" value="ECO:0007669"/>
    <property type="project" value="UniProtKB-KW"/>
</dbReference>
<comment type="caution">
    <text evidence="4">The sequence shown here is derived from an EMBL/GenBank/DDBJ whole genome shotgun (WGS) entry which is preliminary data.</text>
</comment>
<evidence type="ECO:0000313" key="5">
    <source>
        <dbReference type="Proteomes" id="UP000434172"/>
    </source>
</evidence>
<keyword evidence="4" id="KW-0503">Monooxygenase</keyword>
<keyword evidence="5" id="KW-1185">Reference proteome</keyword>
<dbReference type="Pfam" id="PF13460">
    <property type="entry name" value="NAD_binding_10"/>
    <property type="match status" value="1"/>
</dbReference>
<dbReference type="PANTHER" id="PTHR43355:SF2">
    <property type="entry name" value="FLAVIN REDUCTASE (NADPH)"/>
    <property type="match status" value="1"/>
</dbReference>
<reference evidence="4 5" key="1">
    <citation type="submission" date="2019-12" db="EMBL/GenBank/DDBJ databases">
        <title>A genome sequence resource for the geographically widespread anthracnose pathogen Colletotrichum asianum.</title>
        <authorList>
            <person name="Meng Y."/>
        </authorList>
    </citation>
    <scope>NUCLEOTIDE SEQUENCE [LARGE SCALE GENOMIC DNA]</scope>
    <source>
        <strain evidence="4 5">ICMP 18580</strain>
    </source>
</reference>
<dbReference type="InterPro" id="IPR036291">
    <property type="entry name" value="NAD(P)-bd_dom_sf"/>
</dbReference>
<keyword evidence="2" id="KW-0472">Membrane</keyword>
<evidence type="ECO:0000259" key="3">
    <source>
        <dbReference type="Pfam" id="PF13460"/>
    </source>
</evidence>
<dbReference type="InterPro" id="IPR051606">
    <property type="entry name" value="Polyketide_Oxido-like"/>
</dbReference>
<organism evidence="4 5">
    <name type="scientific">Colletotrichum asianum</name>
    <dbReference type="NCBI Taxonomy" id="702518"/>
    <lineage>
        <taxon>Eukaryota</taxon>
        <taxon>Fungi</taxon>
        <taxon>Dikarya</taxon>
        <taxon>Ascomycota</taxon>
        <taxon>Pezizomycotina</taxon>
        <taxon>Sordariomycetes</taxon>
        <taxon>Hypocreomycetidae</taxon>
        <taxon>Glomerellales</taxon>
        <taxon>Glomerellaceae</taxon>
        <taxon>Colletotrichum</taxon>
        <taxon>Colletotrichum gloeosporioides species complex</taxon>
    </lineage>
</organism>
<evidence type="ECO:0000256" key="2">
    <source>
        <dbReference type="SAM" id="Phobius"/>
    </source>
</evidence>
<dbReference type="Gene3D" id="3.40.50.720">
    <property type="entry name" value="NAD(P)-binding Rossmann-like Domain"/>
    <property type="match status" value="1"/>
</dbReference>
<evidence type="ECO:0000313" key="4">
    <source>
        <dbReference type="EMBL" id="KAF0321205.1"/>
    </source>
</evidence>
<comment type="similarity">
    <text evidence="1">Belongs to the avfA family.</text>
</comment>
<protein>
    <submittedName>
        <fullName evidence="4">Afli avfa cytochrome p450 monooxygenase</fullName>
    </submittedName>
</protein>
<dbReference type="SUPFAM" id="SSF51735">
    <property type="entry name" value="NAD(P)-binding Rossmann-fold domains"/>
    <property type="match status" value="1"/>
</dbReference>
<dbReference type="InterPro" id="IPR016040">
    <property type="entry name" value="NAD(P)-bd_dom"/>
</dbReference>
<feature type="domain" description="NAD(P)-binding" evidence="3">
    <location>
        <begin position="16"/>
        <end position="223"/>
    </location>
</feature>
<sequence length="279" mass="30796">MASNTNSHKRTLAIFGATGRTGSESLKALLANPSNPFDLKVYVRSKDKLVSMFPSFKTDHSVEIVEGQVTDVSRVKGFLDGADTIICALGENENRPGIRVLTDASRTIVTALKQLKDGSGSSAWKKPRVLLLSSATWNERFEAQQPALISWLVKNAFYYPYQDLLNAHRTFKEAEKEDALSLLLVQPPAIIEEDGSGHHIGVESFGMTVSYADLGAGFAELATEDRYRELKAIGVWSERSKEGFRRYGLEVLSRMVIGLLASFVPGFLFIKALFNKVFG</sequence>
<dbReference type="PANTHER" id="PTHR43355">
    <property type="entry name" value="FLAVIN REDUCTASE (NADPH)"/>
    <property type="match status" value="1"/>
</dbReference>
<evidence type="ECO:0000256" key="1">
    <source>
        <dbReference type="ARBA" id="ARBA00038376"/>
    </source>
</evidence>
<keyword evidence="4" id="KW-0560">Oxidoreductase</keyword>
<keyword evidence="2" id="KW-0812">Transmembrane</keyword>
<proteinExistence type="inferred from homology"/>
<dbReference type="EMBL" id="WOWK01000074">
    <property type="protein sequence ID" value="KAF0321205.1"/>
    <property type="molecule type" value="Genomic_DNA"/>
</dbReference>
<dbReference type="GO" id="GO:0016646">
    <property type="term" value="F:oxidoreductase activity, acting on the CH-NH group of donors, NAD or NADP as acceptor"/>
    <property type="evidence" value="ECO:0007669"/>
    <property type="project" value="TreeGrafter"/>
</dbReference>
<dbReference type="Proteomes" id="UP000434172">
    <property type="component" value="Unassembled WGS sequence"/>
</dbReference>
<feature type="transmembrane region" description="Helical" evidence="2">
    <location>
        <begin position="251"/>
        <end position="274"/>
    </location>
</feature>
<gene>
    <name evidence="4" type="ORF">GQ607_011610</name>
</gene>